<sequence length="169" mass="18686">MHNKNQQYGTPGSVTGNNINTPQIHKVKAKRLALMSEQPCSGLAVHIKDSRRQSFAETHQTAPSQSVGRLVQELIKTCWTASSPKRGIEWVLQVSQSPLIEEGWCLQDSSPEEQARKEDLGRDPGEKIKGNYAPNVDREVGGNTDCIINTINNSLLAAVKALTWQSHKM</sequence>
<evidence type="ECO:0000313" key="2">
    <source>
        <dbReference type="EMBL" id="KAJ1158904.1"/>
    </source>
</evidence>
<comment type="caution">
    <text evidence="2">The sequence shown here is derived from an EMBL/GenBank/DDBJ whole genome shotgun (WGS) entry which is preliminary data.</text>
</comment>
<organism evidence="2 3">
    <name type="scientific">Pleurodeles waltl</name>
    <name type="common">Iberian ribbed newt</name>
    <dbReference type="NCBI Taxonomy" id="8319"/>
    <lineage>
        <taxon>Eukaryota</taxon>
        <taxon>Metazoa</taxon>
        <taxon>Chordata</taxon>
        <taxon>Craniata</taxon>
        <taxon>Vertebrata</taxon>
        <taxon>Euteleostomi</taxon>
        <taxon>Amphibia</taxon>
        <taxon>Batrachia</taxon>
        <taxon>Caudata</taxon>
        <taxon>Salamandroidea</taxon>
        <taxon>Salamandridae</taxon>
        <taxon>Pleurodelinae</taxon>
        <taxon>Pleurodeles</taxon>
    </lineage>
</organism>
<feature type="region of interest" description="Disordered" evidence="1">
    <location>
        <begin position="105"/>
        <end position="135"/>
    </location>
</feature>
<dbReference type="Proteomes" id="UP001066276">
    <property type="component" value="Chromosome 5"/>
</dbReference>
<dbReference type="EMBL" id="JANPWB010000009">
    <property type="protein sequence ID" value="KAJ1158904.1"/>
    <property type="molecule type" value="Genomic_DNA"/>
</dbReference>
<reference evidence="2" key="1">
    <citation type="journal article" date="2022" name="bioRxiv">
        <title>Sequencing and chromosome-scale assembly of the giantPleurodeles waltlgenome.</title>
        <authorList>
            <person name="Brown T."/>
            <person name="Elewa A."/>
            <person name="Iarovenko S."/>
            <person name="Subramanian E."/>
            <person name="Araus A.J."/>
            <person name="Petzold A."/>
            <person name="Susuki M."/>
            <person name="Suzuki K.-i.T."/>
            <person name="Hayashi T."/>
            <person name="Toyoda A."/>
            <person name="Oliveira C."/>
            <person name="Osipova E."/>
            <person name="Leigh N.D."/>
            <person name="Simon A."/>
            <person name="Yun M.H."/>
        </authorList>
    </citation>
    <scope>NUCLEOTIDE SEQUENCE</scope>
    <source>
        <strain evidence="2">20211129_DDA</strain>
        <tissue evidence="2">Liver</tissue>
    </source>
</reference>
<evidence type="ECO:0000256" key="1">
    <source>
        <dbReference type="SAM" id="MobiDB-lite"/>
    </source>
</evidence>
<feature type="region of interest" description="Disordered" evidence="1">
    <location>
        <begin position="1"/>
        <end position="20"/>
    </location>
</feature>
<accession>A0AAV7S313</accession>
<dbReference type="AlphaFoldDB" id="A0AAV7S313"/>
<keyword evidence="3" id="KW-1185">Reference proteome</keyword>
<feature type="compositionally biased region" description="Basic and acidic residues" evidence="1">
    <location>
        <begin position="113"/>
        <end position="129"/>
    </location>
</feature>
<evidence type="ECO:0000313" key="3">
    <source>
        <dbReference type="Proteomes" id="UP001066276"/>
    </source>
</evidence>
<protein>
    <submittedName>
        <fullName evidence="2">Uncharacterized protein</fullName>
    </submittedName>
</protein>
<proteinExistence type="predicted"/>
<gene>
    <name evidence="2" type="ORF">NDU88_011576</name>
</gene>
<name>A0AAV7S313_PLEWA</name>